<dbReference type="InterPro" id="IPR036388">
    <property type="entry name" value="WH-like_DNA-bd_sf"/>
</dbReference>
<dbReference type="Pfam" id="PF08721">
    <property type="entry name" value="Tn7_Tnp_TnsA_C"/>
    <property type="match status" value="1"/>
</dbReference>
<dbReference type="EMBL" id="CP036282">
    <property type="protein sequence ID" value="QDL56447.1"/>
    <property type="molecule type" value="Genomic_DNA"/>
</dbReference>
<dbReference type="Gene3D" id="1.10.10.10">
    <property type="entry name" value="Winged helix-like DNA-binding domain superfamily/Winged helix DNA-binding domain"/>
    <property type="match status" value="1"/>
</dbReference>
<dbReference type="AlphaFoldDB" id="A0A515EUT6"/>
<dbReference type="RefSeq" id="WP_142813882.1">
    <property type="nucleotide sequence ID" value="NZ_CP036282.1"/>
</dbReference>
<evidence type="ECO:0000313" key="4">
    <source>
        <dbReference type="Proteomes" id="UP000317365"/>
    </source>
</evidence>
<dbReference type="KEGG" id="rhg:EXZ61_21075"/>
<name>A0A515EUT6_9BURK</name>
<dbReference type="Gene3D" id="3.40.1350.10">
    <property type="match status" value="1"/>
</dbReference>
<dbReference type="Proteomes" id="UP000317365">
    <property type="component" value="Chromosome"/>
</dbReference>
<dbReference type="GO" id="GO:0004519">
    <property type="term" value="F:endonuclease activity"/>
    <property type="evidence" value="ECO:0007669"/>
    <property type="project" value="UniProtKB-KW"/>
</dbReference>
<reference evidence="4" key="2">
    <citation type="journal article" date="2020" name="Int. J. Syst. Evol. Microbiol.">
        <title>Genomic insights into a novel species Rhodoferax aquaticus sp. nov., isolated from freshwater.</title>
        <authorList>
            <person name="Li T."/>
            <person name="Zhuo Y."/>
            <person name="Jin C.Z."/>
            <person name="Wu X."/>
            <person name="Ko S.R."/>
            <person name="Jin F.J."/>
            <person name="Ahn C.Y."/>
            <person name="Oh H.M."/>
            <person name="Lee H.G."/>
            <person name="Jin L."/>
        </authorList>
    </citation>
    <scope>NUCLEOTIDE SEQUENCE [LARGE SCALE GENOMIC DNA]</scope>
    <source>
        <strain evidence="4">Gr-4</strain>
    </source>
</reference>
<keyword evidence="3" id="KW-0540">Nuclease</keyword>
<proteinExistence type="predicted"/>
<dbReference type="CDD" id="cd22362">
    <property type="entry name" value="TnsA_endonuclease-like"/>
    <property type="match status" value="1"/>
</dbReference>
<dbReference type="InterPro" id="IPR011856">
    <property type="entry name" value="tRNA_endonuc-like_dom_sf"/>
</dbReference>
<organism evidence="3 4">
    <name type="scientific">Rhodoferax aquaticus</name>
    <dbReference type="NCBI Taxonomy" id="2527691"/>
    <lineage>
        <taxon>Bacteria</taxon>
        <taxon>Pseudomonadati</taxon>
        <taxon>Pseudomonadota</taxon>
        <taxon>Betaproteobacteria</taxon>
        <taxon>Burkholderiales</taxon>
        <taxon>Comamonadaceae</taxon>
        <taxon>Rhodoferax</taxon>
    </lineage>
</organism>
<gene>
    <name evidence="3" type="ORF">EXZ61_21075</name>
</gene>
<feature type="domain" description="TnsA endonuclease N-terminal" evidence="2">
    <location>
        <begin position="72"/>
        <end position="164"/>
    </location>
</feature>
<dbReference type="InterPro" id="IPR011335">
    <property type="entry name" value="Restrct_endonuc-II-like"/>
</dbReference>
<evidence type="ECO:0000313" key="3">
    <source>
        <dbReference type="EMBL" id="QDL56447.1"/>
    </source>
</evidence>
<dbReference type="SUPFAM" id="SSF52980">
    <property type="entry name" value="Restriction endonuclease-like"/>
    <property type="match status" value="1"/>
</dbReference>
<dbReference type="InterPro" id="IPR014832">
    <property type="entry name" value="TnsA_C"/>
</dbReference>
<accession>A0A515EUT6</accession>
<protein>
    <submittedName>
        <fullName evidence="3">Heteromeric transposase endonuclease subunit TnsA</fullName>
    </submittedName>
</protein>
<evidence type="ECO:0000259" key="1">
    <source>
        <dbReference type="Pfam" id="PF08721"/>
    </source>
</evidence>
<evidence type="ECO:0000259" key="2">
    <source>
        <dbReference type="Pfam" id="PF08722"/>
    </source>
</evidence>
<reference evidence="4" key="1">
    <citation type="submission" date="2019-02" db="EMBL/GenBank/DDBJ databases">
        <title>Complete genome sequence of Rhodoferax sp. Gr-4.</title>
        <authorList>
            <person name="Jin L."/>
        </authorList>
    </citation>
    <scope>NUCLEOTIDE SEQUENCE [LARGE SCALE GENOMIC DNA]</scope>
    <source>
        <strain evidence="4">Gr-4</strain>
    </source>
</reference>
<dbReference type="Pfam" id="PF08722">
    <property type="entry name" value="Tn7_TnsA-like_N"/>
    <property type="match status" value="1"/>
</dbReference>
<dbReference type="InterPro" id="IPR014833">
    <property type="entry name" value="TnsA_N"/>
</dbReference>
<keyword evidence="3" id="KW-0378">Hydrolase</keyword>
<dbReference type="GO" id="GO:0003676">
    <property type="term" value="F:nucleic acid binding"/>
    <property type="evidence" value="ECO:0007669"/>
    <property type="project" value="InterPro"/>
</dbReference>
<sequence length="281" mass="31745">MGRHKWTEKKIADWEKEGYGQGSGPEYKPWLEVGDFSSMGRSRRIYGLKTGRVHHTFSDVEYGLFLACEWSRSVVDIREQYPLDRGLTQTVASELKIRHPFYPGTHVPTVMTVDFLVTIVKDGAEHFMALNTKRDEEAEDEVSLQKLEIQRTYFELLGKPHHLIYHSQIPQQKVKNLAWIRDAQVKDGEIEPSEGYYAALASRMGRELQAPADANVPLAAYCQTFDARHGLEPGAGLRVARLLMQERALMVDLNSKDLTREPVGAFLMSSRAGQLRAVGGA</sequence>
<feature type="domain" description="TnsA endonuclease C-terminal" evidence="1">
    <location>
        <begin position="168"/>
        <end position="253"/>
    </location>
</feature>
<keyword evidence="4" id="KW-1185">Reference proteome</keyword>
<keyword evidence="3" id="KW-0255">Endonuclease</keyword>